<dbReference type="PANTHER" id="PTHR36512">
    <property type="entry name" value="D-AMINOPEPTIDASE"/>
    <property type="match status" value="1"/>
</dbReference>
<dbReference type="InParanoid" id="D1C393"/>
<sequence length="384" mass="40192">MGDTIATNRGLRPRLRDLGIVIGTLPPGPLNAITDVPGVRVGHATVIHGDGPLRPGHGPARTGVTAVHPHEGSAFASMVPAAIAVLNGAGEITGRSQVDEYGLLETPILITNTHSVGVAHRACVEWLGRRTPTIGREHFVIPVVAETFDGFLNDGAAQHVTEAHVFAALDSAAEGPVAEGNVGGGTGMLLFGFKGGTGTASRVVEIDNHRFTVGVLVQGNFGAREDLLVDGVPVGLEITDLLPTPGEIAAAPETDGSVIVVIATDAPLSDRQLGRLCRRGMLGLARVGATARNTSGDLLLAFSNAPENRVERGDDRVILPSARLADTRMDILFQATIEATEEAVLNALVAAETMTGRNGNTAYAIPHDRLQEVMARYGRLRSTR</sequence>
<dbReference type="Pfam" id="PF03576">
    <property type="entry name" value="Peptidase_S58"/>
    <property type="match status" value="1"/>
</dbReference>
<keyword evidence="3" id="KW-1185">Reference proteome</keyword>
<dbReference type="Proteomes" id="UP000002027">
    <property type="component" value="Chromosome 1"/>
</dbReference>
<gene>
    <name evidence="2" type="ordered locus">Sthe_1275</name>
</gene>
<evidence type="ECO:0000313" key="2">
    <source>
        <dbReference type="EMBL" id="ACZ38710.1"/>
    </source>
</evidence>
<dbReference type="EMBL" id="CP001823">
    <property type="protein sequence ID" value="ACZ38710.1"/>
    <property type="molecule type" value="Genomic_DNA"/>
</dbReference>
<comment type="similarity">
    <text evidence="1">Belongs to the peptidase S58 family.</text>
</comment>
<dbReference type="PANTHER" id="PTHR36512:SF3">
    <property type="entry name" value="BLR5678 PROTEIN"/>
    <property type="match status" value="1"/>
</dbReference>
<accession>D1C393</accession>
<dbReference type="KEGG" id="sti:Sthe_1275"/>
<name>D1C393_SPHTD</name>
<dbReference type="OrthoDB" id="9770388at2"/>
<dbReference type="InterPro" id="IPR005321">
    <property type="entry name" value="Peptidase_S58_DmpA"/>
</dbReference>
<dbReference type="eggNOG" id="COG3191">
    <property type="taxonomic scope" value="Bacteria"/>
</dbReference>
<dbReference type="RefSeq" id="WP_012871757.1">
    <property type="nucleotide sequence ID" value="NC_013523.1"/>
</dbReference>
<dbReference type="AlphaFoldDB" id="D1C393"/>
<dbReference type="SUPFAM" id="SSF56266">
    <property type="entry name" value="DmpA/ArgJ-like"/>
    <property type="match status" value="1"/>
</dbReference>
<reference evidence="2 3" key="2">
    <citation type="journal article" date="2010" name="Stand. Genomic Sci.">
        <title>Complete genome sequence of Desulfohalobium retbaense type strain (HR(100)).</title>
        <authorList>
            <person name="Spring S."/>
            <person name="Nolan M."/>
            <person name="Lapidus A."/>
            <person name="Glavina Del Rio T."/>
            <person name="Copeland A."/>
            <person name="Tice H."/>
            <person name="Cheng J.F."/>
            <person name="Lucas S."/>
            <person name="Land M."/>
            <person name="Chen F."/>
            <person name="Bruce D."/>
            <person name="Goodwin L."/>
            <person name="Pitluck S."/>
            <person name="Ivanova N."/>
            <person name="Mavromatis K."/>
            <person name="Mikhailova N."/>
            <person name="Pati A."/>
            <person name="Chen A."/>
            <person name="Palaniappan K."/>
            <person name="Hauser L."/>
            <person name="Chang Y.J."/>
            <person name="Jeffries C.D."/>
            <person name="Munk C."/>
            <person name="Kiss H."/>
            <person name="Chain P."/>
            <person name="Han C."/>
            <person name="Brettin T."/>
            <person name="Detter J.C."/>
            <person name="Schuler E."/>
            <person name="Goker M."/>
            <person name="Rohde M."/>
            <person name="Bristow J."/>
            <person name="Eisen J.A."/>
            <person name="Markowitz V."/>
            <person name="Hugenholtz P."/>
            <person name="Kyrpides N.C."/>
            <person name="Klenk H.P."/>
        </authorList>
    </citation>
    <scope>NUCLEOTIDE SEQUENCE [LARGE SCALE GENOMIC DNA]</scope>
    <source>
        <strain evidence="3">ATCC 49802 / DSM 20745 / S 6022</strain>
    </source>
</reference>
<dbReference type="Gene3D" id="3.60.70.12">
    <property type="entry name" value="L-amino peptidase D-ALA esterase/amidase"/>
    <property type="match status" value="1"/>
</dbReference>
<proteinExistence type="inferred from homology"/>
<evidence type="ECO:0000256" key="1">
    <source>
        <dbReference type="ARBA" id="ARBA00007068"/>
    </source>
</evidence>
<protein>
    <submittedName>
        <fullName evidence="2">Peptidase S58 DmpA</fullName>
    </submittedName>
</protein>
<dbReference type="STRING" id="479434.Sthe_1275"/>
<reference evidence="3" key="1">
    <citation type="submission" date="2009-11" db="EMBL/GenBank/DDBJ databases">
        <title>The complete chromosome 1 of Sphaerobacter thermophilus DSM 20745.</title>
        <authorList>
            <person name="Lucas S."/>
            <person name="Copeland A."/>
            <person name="Lapidus A."/>
            <person name="Glavina del Rio T."/>
            <person name="Dalin E."/>
            <person name="Tice H."/>
            <person name="Bruce D."/>
            <person name="Goodwin L."/>
            <person name="Pitluck S."/>
            <person name="Kyrpides N."/>
            <person name="Mavromatis K."/>
            <person name="Ivanova N."/>
            <person name="Mikhailova N."/>
            <person name="LaButti K.M."/>
            <person name="Clum A."/>
            <person name="Sun H.I."/>
            <person name="Brettin T."/>
            <person name="Detter J.C."/>
            <person name="Han C."/>
            <person name="Larimer F."/>
            <person name="Land M."/>
            <person name="Hauser L."/>
            <person name="Markowitz V."/>
            <person name="Cheng J.F."/>
            <person name="Hugenholtz P."/>
            <person name="Woyke T."/>
            <person name="Wu D."/>
            <person name="Steenblock K."/>
            <person name="Schneider S."/>
            <person name="Pukall R."/>
            <person name="Goeker M."/>
            <person name="Klenk H.P."/>
            <person name="Eisen J.A."/>
        </authorList>
    </citation>
    <scope>NUCLEOTIDE SEQUENCE [LARGE SCALE GENOMIC DNA]</scope>
    <source>
        <strain evidence="3">ATCC 49802 / DSM 20745 / S 6022</strain>
    </source>
</reference>
<dbReference type="GO" id="GO:0004177">
    <property type="term" value="F:aminopeptidase activity"/>
    <property type="evidence" value="ECO:0007669"/>
    <property type="project" value="TreeGrafter"/>
</dbReference>
<organism evidence="2 3">
    <name type="scientific">Sphaerobacter thermophilus (strain ATCC 49802 / DSM 20745 / KCCM 41009 / NCIMB 13125 / S 6022)</name>
    <dbReference type="NCBI Taxonomy" id="479434"/>
    <lineage>
        <taxon>Bacteria</taxon>
        <taxon>Pseudomonadati</taxon>
        <taxon>Thermomicrobiota</taxon>
        <taxon>Thermomicrobia</taxon>
        <taxon>Sphaerobacterales</taxon>
        <taxon>Sphaerobacterineae</taxon>
        <taxon>Sphaerobacteraceae</taxon>
        <taxon>Sphaerobacter</taxon>
    </lineage>
</organism>
<dbReference type="InterPro" id="IPR016117">
    <property type="entry name" value="ArgJ-like_dom_sf"/>
</dbReference>
<evidence type="ECO:0000313" key="3">
    <source>
        <dbReference type="Proteomes" id="UP000002027"/>
    </source>
</evidence>
<dbReference type="HOGENOM" id="CLU_024709_0_0_0"/>
<dbReference type="CDD" id="cd02253">
    <property type="entry name" value="DmpA"/>
    <property type="match status" value="1"/>
</dbReference>